<evidence type="ECO:0000313" key="2">
    <source>
        <dbReference type="Proteomes" id="UP000199417"/>
    </source>
</evidence>
<proteinExistence type="predicted"/>
<protein>
    <submittedName>
        <fullName evidence="1">Uncharacterized protein</fullName>
    </submittedName>
</protein>
<dbReference type="STRING" id="168276.SAMN05444580_101425"/>
<accession>A0A1G6N5Q3</accession>
<gene>
    <name evidence="1" type="ORF">SAMN05444580_101425</name>
</gene>
<dbReference type="AlphaFoldDB" id="A0A1G6N5Q3"/>
<keyword evidence="2" id="KW-1185">Reference proteome</keyword>
<name>A0A1G6N5Q3_9NOCA</name>
<evidence type="ECO:0000313" key="1">
    <source>
        <dbReference type="EMBL" id="SDC62764.1"/>
    </source>
</evidence>
<dbReference type="RefSeq" id="WP_072845468.1">
    <property type="nucleotide sequence ID" value="NZ_FNAB01000001.1"/>
</dbReference>
<dbReference type="EMBL" id="FNAB01000001">
    <property type="protein sequence ID" value="SDC62764.1"/>
    <property type="molecule type" value="Genomic_DNA"/>
</dbReference>
<reference evidence="1 2" key="1">
    <citation type="submission" date="2016-10" db="EMBL/GenBank/DDBJ databases">
        <authorList>
            <person name="de Groot N.N."/>
        </authorList>
    </citation>
    <scope>NUCLEOTIDE SEQUENCE [LARGE SCALE GENOMIC DNA]</scope>
    <source>
        <strain evidence="1 2">JCM 11308</strain>
    </source>
</reference>
<dbReference type="Proteomes" id="UP000199417">
    <property type="component" value="Unassembled WGS sequence"/>
</dbReference>
<sequence>MSDSLKARVREKMLRQITEDTGYASGGAEEDDPRLVSLDDDLNALDGASEGDPVIEELAAKYWVP</sequence>
<organism evidence="1 2">
    <name type="scientific">Rhodococcus tukisamuensis</name>
    <dbReference type="NCBI Taxonomy" id="168276"/>
    <lineage>
        <taxon>Bacteria</taxon>
        <taxon>Bacillati</taxon>
        <taxon>Actinomycetota</taxon>
        <taxon>Actinomycetes</taxon>
        <taxon>Mycobacteriales</taxon>
        <taxon>Nocardiaceae</taxon>
        <taxon>Rhodococcus</taxon>
    </lineage>
</organism>